<dbReference type="AlphaFoldDB" id="A0A0E9RF26"/>
<reference evidence="1" key="1">
    <citation type="submission" date="2014-11" db="EMBL/GenBank/DDBJ databases">
        <authorList>
            <person name="Amaro Gonzalez C."/>
        </authorList>
    </citation>
    <scope>NUCLEOTIDE SEQUENCE</scope>
</reference>
<accession>A0A0E9RF26</accession>
<organism evidence="1">
    <name type="scientific">Anguilla anguilla</name>
    <name type="common">European freshwater eel</name>
    <name type="synonym">Muraena anguilla</name>
    <dbReference type="NCBI Taxonomy" id="7936"/>
    <lineage>
        <taxon>Eukaryota</taxon>
        <taxon>Metazoa</taxon>
        <taxon>Chordata</taxon>
        <taxon>Craniata</taxon>
        <taxon>Vertebrata</taxon>
        <taxon>Euteleostomi</taxon>
        <taxon>Actinopterygii</taxon>
        <taxon>Neopterygii</taxon>
        <taxon>Teleostei</taxon>
        <taxon>Anguilliformes</taxon>
        <taxon>Anguillidae</taxon>
        <taxon>Anguilla</taxon>
    </lineage>
</organism>
<name>A0A0E9RF26_ANGAN</name>
<reference evidence="1" key="2">
    <citation type="journal article" date="2015" name="Fish Shellfish Immunol.">
        <title>Early steps in the European eel (Anguilla anguilla)-Vibrio vulnificus interaction in the gills: Role of the RtxA13 toxin.</title>
        <authorList>
            <person name="Callol A."/>
            <person name="Pajuelo D."/>
            <person name="Ebbesson L."/>
            <person name="Teles M."/>
            <person name="MacKenzie S."/>
            <person name="Amaro C."/>
        </authorList>
    </citation>
    <scope>NUCLEOTIDE SEQUENCE</scope>
</reference>
<dbReference type="EMBL" id="GBXM01081180">
    <property type="protein sequence ID" value="JAH27397.1"/>
    <property type="molecule type" value="Transcribed_RNA"/>
</dbReference>
<proteinExistence type="predicted"/>
<protein>
    <submittedName>
        <fullName evidence="1">Uncharacterized protein</fullName>
    </submittedName>
</protein>
<evidence type="ECO:0000313" key="1">
    <source>
        <dbReference type="EMBL" id="JAH27397.1"/>
    </source>
</evidence>
<sequence length="36" mass="4119">MNRSGTVIFRSQLAQVPRNHRLFIQLNKSSNAYISA</sequence>